<dbReference type="Proteomes" id="UP000798488">
    <property type="component" value="Unassembled WGS sequence"/>
</dbReference>
<keyword evidence="2" id="KW-1185">Reference proteome</keyword>
<proteinExistence type="predicted"/>
<accession>A0A9D2WMN6</accession>
<organism evidence="1 2">
    <name type="scientific">Sporotomaculum syntrophicum</name>
    <dbReference type="NCBI Taxonomy" id="182264"/>
    <lineage>
        <taxon>Bacteria</taxon>
        <taxon>Bacillati</taxon>
        <taxon>Bacillota</taxon>
        <taxon>Clostridia</taxon>
        <taxon>Eubacteriales</taxon>
        <taxon>Desulfallaceae</taxon>
        <taxon>Sporotomaculum</taxon>
    </lineage>
</organism>
<dbReference type="EMBL" id="LSRS01000006">
    <property type="protein sequence ID" value="KAF1084287.1"/>
    <property type="molecule type" value="Genomic_DNA"/>
</dbReference>
<evidence type="ECO:0000313" key="1">
    <source>
        <dbReference type="EMBL" id="KAF1084287.1"/>
    </source>
</evidence>
<reference evidence="1" key="1">
    <citation type="submission" date="2016-02" db="EMBL/GenBank/DDBJ databases">
        <title>Draft Genome Sequence of Sporotomaculum syntrophicum Strain FB, a Syntrophic Benzoate Degrader.</title>
        <authorList>
            <person name="Nobu M.K."/>
            <person name="Narihiro T."/>
            <person name="Qiu Y.-L."/>
            <person name="Ohashi A."/>
            <person name="Liu W.-T."/>
            <person name="Yuji S."/>
        </authorList>
    </citation>
    <scope>NUCLEOTIDE SEQUENCE</scope>
    <source>
        <strain evidence="1">FB</strain>
    </source>
</reference>
<comment type="caution">
    <text evidence="1">The sequence shown here is derived from an EMBL/GenBank/DDBJ whole genome shotgun (WGS) entry which is preliminary data.</text>
</comment>
<evidence type="ECO:0000313" key="2">
    <source>
        <dbReference type="Proteomes" id="UP000798488"/>
    </source>
</evidence>
<protein>
    <submittedName>
        <fullName evidence="1">Uncharacterized protein</fullName>
    </submittedName>
</protein>
<dbReference type="RefSeq" id="WP_243153056.1">
    <property type="nucleotide sequence ID" value="NZ_LSRS01000006.1"/>
</dbReference>
<name>A0A9D2WMN6_9FIRM</name>
<sequence>MMQDDMIINTEDKELTIEHLYTVEDYFTFNIRVKSGDFSGVSNFCISKKMVHSIVEKLTEMHKELKGFCEIVDNDSDAYITFSMDKHGHMSVYGQIGGSHEEHFMKFKYSTDQTVLEKVIKLFKGLL</sequence>
<dbReference type="AlphaFoldDB" id="A0A9D2WMN6"/>
<gene>
    <name evidence="1" type="ORF">SPSYN_02691</name>
</gene>